<evidence type="ECO:0000256" key="2">
    <source>
        <dbReference type="SAM" id="MobiDB-lite"/>
    </source>
</evidence>
<feature type="region of interest" description="Disordered" evidence="2">
    <location>
        <begin position="191"/>
        <end position="213"/>
    </location>
</feature>
<feature type="coiled-coil region" evidence="1">
    <location>
        <begin position="297"/>
        <end position="324"/>
    </location>
</feature>
<dbReference type="Proteomes" id="UP000078046">
    <property type="component" value="Unassembled WGS sequence"/>
</dbReference>
<comment type="caution">
    <text evidence="3">The sequence shown here is derived from an EMBL/GenBank/DDBJ whole genome shotgun (WGS) entry which is preliminary data.</text>
</comment>
<dbReference type="AlphaFoldDB" id="A0A177B777"/>
<evidence type="ECO:0000313" key="3">
    <source>
        <dbReference type="EMBL" id="OAF69274.1"/>
    </source>
</evidence>
<reference evidence="3 4" key="1">
    <citation type="submission" date="2016-04" db="EMBL/GenBank/DDBJ databases">
        <title>The genome of Intoshia linei affirms orthonectids as highly simplified spiralians.</title>
        <authorList>
            <person name="Mikhailov K.V."/>
            <person name="Slusarev G.S."/>
            <person name="Nikitin M.A."/>
            <person name="Logacheva M.D."/>
            <person name="Penin A."/>
            <person name="Aleoshin V."/>
            <person name="Panchin Y.V."/>
        </authorList>
    </citation>
    <scope>NUCLEOTIDE SEQUENCE [LARGE SCALE GENOMIC DNA]</scope>
    <source>
        <strain evidence="3">Intl2013</strain>
        <tissue evidence="3">Whole animal</tissue>
    </source>
</reference>
<keyword evidence="4" id="KW-1185">Reference proteome</keyword>
<protein>
    <submittedName>
        <fullName evidence="3">Uncharacterized protein</fullName>
    </submittedName>
</protein>
<keyword evidence="1" id="KW-0175">Coiled coil</keyword>
<dbReference type="EMBL" id="LWCA01000309">
    <property type="protein sequence ID" value="OAF69274.1"/>
    <property type="molecule type" value="Genomic_DNA"/>
</dbReference>
<accession>A0A177B777</accession>
<feature type="region of interest" description="Disordered" evidence="2">
    <location>
        <begin position="24"/>
        <end position="43"/>
    </location>
</feature>
<gene>
    <name evidence="3" type="ORF">A3Q56_02967</name>
</gene>
<proteinExistence type="predicted"/>
<sequence length="437" mass="49943">MVQNEINTSTSLKDVPEQYRTRIRVNQKNNPRESVSKNSFSSHNTSIGYPSITGSNKCPMYHELKFSSGTDDKCDDISMMTNANYSYSGTILSSNDAADLGCGDSIRSTKFVRHIDTSLLEIHKDKEMYSTPENITVININSPPSGGTLTQKKVEASLSTKNGSTIESSFYNDSVWSNMTPSLRGIKTNMTSSITDSDNSHNPKTSKSFISSLKQKMSKSKSNSIYSQLPKDQCSSQIYLLNDDASLNVKKPLNSNYCTAANTMTIGRSYMKCKQDQRPKFFKESNSKVNMIVLEKRLDYEKKLKEYRNSVKEFEETLKKTSLADNLIDYDYYREKSDSKLLRWMKSFNGKFETLKFQNKKSNQKQPKHIASIRVNDKISTIKSNSHFIENTLTNQNHDYISKMVNSKLYLTESRKKFFGPKYKARKIVRRISTIFN</sequence>
<feature type="compositionally biased region" description="Polar residues" evidence="2">
    <location>
        <begin position="191"/>
        <end position="210"/>
    </location>
</feature>
<organism evidence="3 4">
    <name type="scientific">Intoshia linei</name>
    <dbReference type="NCBI Taxonomy" id="1819745"/>
    <lineage>
        <taxon>Eukaryota</taxon>
        <taxon>Metazoa</taxon>
        <taxon>Spiralia</taxon>
        <taxon>Lophotrochozoa</taxon>
        <taxon>Mesozoa</taxon>
        <taxon>Orthonectida</taxon>
        <taxon>Rhopaluridae</taxon>
        <taxon>Intoshia</taxon>
    </lineage>
</organism>
<evidence type="ECO:0000313" key="4">
    <source>
        <dbReference type="Proteomes" id="UP000078046"/>
    </source>
</evidence>
<name>A0A177B777_9BILA</name>
<evidence type="ECO:0000256" key="1">
    <source>
        <dbReference type="SAM" id="Coils"/>
    </source>
</evidence>